<feature type="transmembrane region" description="Helical" evidence="7">
    <location>
        <begin position="192"/>
        <end position="212"/>
    </location>
</feature>
<evidence type="ECO:0000256" key="7">
    <source>
        <dbReference type="RuleBase" id="RU079119"/>
    </source>
</evidence>
<reference evidence="9" key="1">
    <citation type="submission" date="2023-03" db="EMBL/GenBank/DDBJ databases">
        <authorList>
            <person name="Steffen K."/>
            <person name="Cardenas P."/>
        </authorList>
    </citation>
    <scope>NUCLEOTIDE SEQUENCE</scope>
</reference>
<gene>
    <name evidence="9" type="ORF">GBAR_LOCUS31502</name>
</gene>
<protein>
    <recommendedName>
        <fullName evidence="7">Palmitoyltransferase</fullName>
        <ecNumber evidence="7">2.3.1.225</ecNumber>
    </recommendedName>
</protein>
<feature type="transmembrane region" description="Helical" evidence="7">
    <location>
        <begin position="71"/>
        <end position="95"/>
    </location>
</feature>
<dbReference type="AlphaFoldDB" id="A0AA35XMF6"/>
<name>A0AA35XMF6_GEOBA</name>
<evidence type="ECO:0000256" key="3">
    <source>
        <dbReference type="ARBA" id="ARBA00022692"/>
    </source>
</evidence>
<feature type="domain" description="Palmitoyltransferase DHHC" evidence="8">
    <location>
        <begin position="146"/>
        <end position="269"/>
    </location>
</feature>
<keyword evidence="10" id="KW-1185">Reference proteome</keyword>
<evidence type="ECO:0000256" key="1">
    <source>
        <dbReference type="ARBA" id="ARBA00004141"/>
    </source>
</evidence>
<dbReference type="Pfam" id="PF01529">
    <property type="entry name" value="DHHC"/>
    <property type="match status" value="1"/>
</dbReference>
<dbReference type="GO" id="GO:0019706">
    <property type="term" value="F:protein-cysteine S-palmitoyltransferase activity"/>
    <property type="evidence" value="ECO:0007669"/>
    <property type="project" value="UniProtKB-EC"/>
</dbReference>
<dbReference type="PANTHER" id="PTHR12246">
    <property type="entry name" value="PALMITOYLTRANSFERASE ZDHHC16"/>
    <property type="match status" value="1"/>
</dbReference>
<evidence type="ECO:0000259" key="8">
    <source>
        <dbReference type="Pfam" id="PF01529"/>
    </source>
</evidence>
<comment type="caution">
    <text evidence="9">The sequence shown here is derived from an EMBL/GenBank/DDBJ whole genome shotgun (WGS) entry which is preliminary data.</text>
</comment>
<dbReference type="Proteomes" id="UP001174909">
    <property type="component" value="Unassembled WGS sequence"/>
</dbReference>
<organism evidence="9 10">
    <name type="scientific">Geodia barretti</name>
    <name type="common">Barrett's horny sponge</name>
    <dbReference type="NCBI Taxonomy" id="519541"/>
    <lineage>
        <taxon>Eukaryota</taxon>
        <taxon>Metazoa</taxon>
        <taxon>Porifera</taxon>
        <taxon>Demospongiae</taxon>
        <taxon>Heteroscleromorpha</taxon>
        <taxon>Tetractinellida</taxon>
        <taxon>Astrophorina</taxon>
        <taxon>Geodiidae</taxon>
        <taxon>Geodia</taxon>
    </lineage>
</organism>
<keyword evidence="4 7" id="KW-1133">Transmembrane helix</keyword>
<dbReference type="InterPro" id="IPR039859">
    <property type="entry name" value="PFA4/ZDH16/20/ERF2-like"/>
</dbReference>
<dbReference type="InterPro" id="IPR001594">
    <property type="entry name" value="Palmitoyltrfase_DHHC"/>
</dbReference>
<comment type="similarity">
    <text evidence="7">Belongs to the DHHC palmitoyltransferase family.</text>
</comment>
<keyword evidence="6 7" id="KW-0012">Acyltransferase</keyword>
<dbReference type="PROSITE" id="PS50216">
    <property type="entry name" value="DHHC"/>
    <property type="match status" value="1"/>
</dbReference>
<dbReference type="EC" id="2.3.1.225" evidence="7"/>
<evidence type="ECO:0000256" key="2">
    <source>
        <dbReference type="ARBA" id="ARBA00022679"/>
    </source>
</evidence>
<feature type="transmembrane region" description="Helical" evidence="7">
    <location>
        <begin position="21"/>
        <end position="51"/>
    </location>
</feature>
<evidence type="ECO:0000256" key="5">
    <source>
        <dbReference type="ARBA" id="ARBA00023136"/>
    </source>
</evidence>
<feature type="transmembrane region" description="Helical" evidence="7">
    <location>
        <begin position="232"/>
        <end position="259"/>
    </location>
</feature>
<evidence type="ECO:0000313" key="9">
    <source>
        <dbReference type="EMBL" id="CAI8057865.1"/>
    </source>
</evidence>
<proteinExistence type="inferred from homology"/>
<comment type="domain">
    <text evidence="7">The DHHC domain is required for palmitoyltransferase activity.</text>
</comment>
<keyword evidence="5 7" id="KW-0472">Membrane</keyword>
<comment type="subcellular location">
    <subcellularLocation>
        <location evidence="1">Membrane</location>
        <topology evidence="1">Multi-pass membrane protein</topology>
    </subcellularLocation>
</comment>
<keyword evidence="2 7" id="KW-0808">Transferase</keyword>
<accession>A0AA35XMF6</accession>
<keyword evidence="3 7" id="KW-0812">Transmembrane</keyword>
<comment type="catalytic activity">
    <reaction evidence="7">
        <text>L-cysteinyl-[protein] + hexadecanoyl-CoA = S-hexadecanoyl-L-cysteinyl-[protein] + CoA</text>
        <dbReference type="Rhea" id="RHEA:36683"/>
        <dbReference type="Rhea" id="RHEA-COMP:10131"/>
        <dbReference type="Rhea" id="RHEA-COMP:11032"/>
        <dbReference type="ChEBI" id="CHEBI:29950"/>
        <dbReference type="ChEBI" id="CHEBI:57287"/>
        <dbReference type="ChEBI" id="CHEBI:57379"/>
        <dbReference type="ChEBI" id="CHEBI:74151"/>
        <dbReference type="EC" id="2.3.1.225"/>
    </reaction>
</comment>
<evidence type="ECO:0000256" key="6">
    <source>
        <dbReference type="ARBA" id="ARBA00023315"/>
    </source>
</evidence>
<evidence type="ECO:0000256" key="4">
    <source>
        <dbReference type="ARBA" id="ARBA00022989"/>
    </source>
</evidence>
<evidence type="ECO:0000313" key="10">
    <source>
        <dbReference type="Proteomes" id="UP001174909"/>
    </source>
</evidence>
<sequence length="372" mass="42689">MPPLLPCRYLMRMVLRLKVLSACRALCHCAFRVVSWLPVVIVAIMLIWGYFVYVYIMNISGTFPKSSNEAISVLISVVFLFVGHVIYALLISSYVRTIYAKHKKVPHEFHLTDAQLASMDESVDCRELLREMASDLPVQTASRNGSIRYCDNCEIIKPDRCHHCSVCGTCILKMDHHCPWVNNCVGHSNYKYFVLFLFYTVVLALWVCATGLYDFIRAWTDILHSTPAYKFQVIFCYFISAMFGFTTSFLLSFHVYLVCWNRTTLENMQYPVYEGSPYRRLYHLGVKRNLQQVFGKTLLRALLPVSTSEGDGVSFPLHISCTRLAMHNNHHSNHRGNEEAILEAGHTSDSEVELFTSDHKLETQPLTKNTQL</sequence>
<dbReference type="GO" id="GO:0016020">
    <property type="term" value="C:membrane"/>
    <property type="evidence" value="ECO:0007669"/>
    <property type="project" value="UniProtKB-SubCell"/>
</dbReference>
<dbReference type="EMBL" id="CASHTH010004480">
    <property type="protein sequence ID" value="CAI8057865.1"/>
    <property type="molecule type" value="Genomic_DNA"/>
</dbReference>